<feature type="transmembrane region" description="Helical" evidence="1">
    <location>
        <begin position="171"/>
        <end position="188"/>
    </location>
</feature>
<feature type="transmembrane region" description="Helical" evidence="1">
    <location>
        <begin position="208"/>
        <end position="228"/>
    </location>
</feature>
<feature type="transmembrane region" description="Helical" evidence="1">
    <location>
        <begin position="312"/>
        <end position="332"/>
    </location>
</feature>
<sequence length="363" mass="39238">MTTPLISVLRPRDPAEGHRSATPLELFTDLCFVVAVAQAATALHHAGSEGHLIEGVGHFGLVFFAIWWTWLNFAWFASAYDDDGAAYRVLTLLQIFGSLVLAAGIPRMFEGEFVLGVAGYVIMRLGLVAQWMRAAAGDPERATTCRHYAAGISAVQVLWIAYLFVPHSLDVPLFLVLVACELAVPVWAERSGQTPWHPHHIAERYGLFYIIVLGETILSTTVAIQQALDEREVDAALVGVVAGGVLIVFSAWWLYFARDSAAFLSRVRYLGTGVEYLWGFGHYFIFAAAAALGAGLAVRVDHWTHHAHASEVQTAAALTIPLAVLLAALWAVTVRPHAPSGAEAARYAVAIVVVLASTYAAVP</sequence>
<dbReference type="PANTHER" id="PTHR36840:SF1">
    <property type="entry name" value="BLL5714 PROTEIN"/>
    <property type="match status" value="1"/>
</dbReference>
<proteinExistence type="predicted"/>
<keyword evidence="1" id="KW-1133">Transmembrane helix</keyword>
<protein>
    <submittedName>
        <fullName evidence="2">Low temperature requirement protein LtrA</fullName>
    </submittedName>
</protein>
<feature type="transmembrane region" description="Helical" evidence="1">
    <location>
        <begin position="86"/>
        <end position="106"/>
    </location>
</feature>
<reference evidence="2 3" key="1">
    <citation type="submission" date="2017-11" db="EMBL/GenBank/DDBJ databases">
        <title>Genomic Encyclopedia of Archaeal and Bacterial Type Strains, Phase II (KMG-II): From Individual Species to Whole Genera.</title>
        <authorList>
            <person name="Goeker M."/>
        </authorList>
    </citation>
    <scope>NUCLEOTIDE SEQUENCE [LARGE SCALE GENOMIC DNA]</scope>
    <source>
        <strain evidence="2 3">DSM 27763</strain>
    </source>
</reference>
<accession>A0A2M9BHD5</accession>
<dbReference type="InterPro" id="IPR010640">
    <property type="entry name" value="Low_temperature_requirement_A"/>
</dbReference>
<dbReference type="EMBL" id="PGEZ01000001">
    <property type="protein sequence ID" value="PJJ57353.1"/>
    <property type="molecule type" value="Genomic_DNA"/>
</dbReference>
<keyword evidence="1" id="KW-0812">Transmembrane</keyword>
<feature type="transmembrane region" description="Helical" evidence="1">
    <location>
        <begin position="147"/>
        <end position="164"/>
    </location>
</feature>
<dbReference type="PANTHER" id="PTHR36840">
    <property type="entry name" value="BLL5714 PROTEIN"/>
    <property type="match status" value="1"/>
</dbReference>
<feature type="transmembrane region" description="Helical" evidence="1">
    <location>
        <begin position="344"/>
        <end position="362"/>
    </location>
</feature>
<feature type="transmembrane region" description="Helical" evidence="1">
    <location>
        <begin position="276"/>
        <end position="300"/>
    </location>
</feature>
<evidence type="ECO:0000313" key="2">
    <source>
        <dbReference type="EMBL" id="PJJ57353.1"/>
    </source>
</evidence>
<dbReference type="Proteomes" id="UP000230842">
    <property type="component" value="Unassembled WGS sequence"/>
</dbReference>
<dbReference type="RefSeq" id="WP_245857693.1">
    <property type="nucleotide sequence ID" value="NZ_PGEZ01000001.1"/>
</dbReference>
<keyword evidence="1" id="KW-0472">Membrane</keyword>
<dbReference type="AlphaFoldDB" id="A0A2M9BHD5"/>
<name>A0A2M9BHD5_9ACTN</name>
<feature type="transmembrane region" description="Helical" evidence="1">
    <location>
        <begin position="59"/>
        <end position="80"/>
    </location>
</feature>
<comment type="caution">
    <text evidence="2">The sequence shown here is derived from an EMBL/GenBank/DDBJ whole genome shotgun (WGS) entry which is preliminary data.</text>
</comment>
<keyword evidence="3" id="KW-1185">Reference proteome</keyword>
<feature type="transmembrane region" description="Helical" evidence="1">
    <location>
        <begin position="113"/>
        <end position="132"/>
    </location>
</feature>
<evidence type="ECO:0000256" key="1">
    <source>
        <dbReference type="SAM" id="Phobius"/>
    </source>
</evidence>
<gene>
    <name evidence="2" type="ORF">CLV56_1581</name>
</gene>
<organism evidence="2 3">
    <name type="scientific">Mumia flava</name>
    <dbReference type="NCBI Taxonomy" id="1348852"/>
    <lineage>
        <taxon>Bacteria</taxon>
        <taxon>Bacillati</taxon>
        <taxon>Actinomycetota</taxon>
        <taxon>Actinomycetes</taxon>
        <taxon>Propionibacteriales</taxon>
        <taxon>Nocardioidaceae</taxon>
        <taxon>Mumia</taxon>
    </lineage>
</organism>
<feature type="transmembrane region" description="Helical" evidence="1">
    <location>
        <begin position="235"/>
        <end position="256"/>
    </location>
</feature>
<evidence type="ECO:0000313" key="3">
    <source>
        <dbReference type="Proteomes" id="UP000230842"/>
    </source>
</evidence>
<dbReference type="Pfam" id="PF06772">
    <property type="entry name" value="LtrA"/>
    <property type="match status" value="1"/>
</dbReference>